<dbReference type="SUPFAM" id="SSF50729">
    <property type="entry name" value="PH domain-like"/>
    <property type="match status" value="1"/>
</dbReference>
<dbReference type="Gene3D" id="2.30.29.30">
    <property type="entry name" value="Pleckstrin-homology domain (PH domain)/Phosphotyrosine-binding domain (PTB)"/>
    <property type="match status" value="1"/>
</dbReference>
<feature type="region of interest" description="Disordered" evidence="1">
    <location>
        <begin position="17"/>
        <end position="63"/>
    </location>
</feature>
<dbReference type="InParanoid" id="K0KXW3"/>
<feature type="region of interest" description="Disordered" evidence="1">
    <location>
        <begin position="435"/>
        <end position="477"/>
    </location>
</feature>
<dbReference type="FunCoup" id="K0KXW3">
    <property type="interactions" value="65"/>
</dbReference>
<evidence type="ECO:0008006" key="4">
    <source>
        <dbReference type="Google" id="ProtNLM"/>
    </source>
</evidence>
<proteinExistence type="predicted"/>
<name>K0KXW3_WICCF</name>
<dbReference type="eggNOG" id="ENOG502QUAB">
    <property type="taxonomic scope" value="Eukaryota"/>
</dbReference>
<feature type="region of interest" description="Disordered" evidence="1">
    <location>
        <begin position="77"/>
        <end position="110"/>
    </location>
</feature>
<dbReference type="InterPro" id="IPR011993">
    <property type="entry name" value="PH-like_dom_sf"/>
</dbReference>
<accession>K0KXW3</accession>
<feature type="compositionally biased region" description="Basic and acidic residues" evidence="1">
    <location>
        <begin position="332"/>
        <end position="343"/>
    </location>
</feature>
<dbReference type="HOGENOM" id="CLU_012105_0_0_1"/>
<dbReference type="PANTHER" id="PTHR37283:SF1">
    <property type="entry name" value="PH DOMAIN-CONTAINING PROTEIN YHR131C"/>
    <property type="match status" value="1"/>
</dbReference>
<dbReference type="Proteomes" id="UP000009328">
    <property type="component" value="Unassembled WGS sequence"/>
</dbReference>
<comment type="caution">
    <text evidence="2">The sequence shown here is derived from an EMBL/GenBank/DDBJ whole genome shotgun (WGS) entry which is preliminary data.</text>
</comment>
<dbReference type="PANTHER" id="PTHR37283">
    <property type="entry name" value="PH DOMAIN-CONTAINING PROTEIN YHR131C"/>
    <property type="match status" value="1"/>
</dbReference>
<evidence type="ECO:0000313" key="3">
    <source>
        <dbReference type="Proteomes" id="UP000009328"/>
    </source>
</evidence>
<feature type="compositionally biased region" description="Low complexity" evidence="1">
    <location>
        <begin position="17"/>
        <end position="52"/>
    </location>
</feature>
<feature type="compositionally biased region" description="Polar residues" evidence="1">
    <location>
        <begin position="53"/>
        <end position="63"/>
    </location>
</feature>
<dbReference type="EMBL" id="CAIF01000217">
    <property type="protein sequence ID" value="CCH45918.1"/>
    <property type="molecule type" value="Genomic_DNA"/>
</dbReference>
<protein>
    <recommendedName>
        <fullName evidence="4">PH domain-containing protein</fullName>
    </recommendedName>
</protein>
<feature type="compositionally biased region" description="Acidic residues" evidence="1">
    <location>
        <begin position="456"/>
        <end position="468"/>
    </location>
</feature>
<feature type="region of interest" description="Disordered" evidence="1">
    <location>
        <begin position="391"/>
        <end position="412"/>
    </location>
</feature>
<feature type="region of interest" description="Disordered" evidence="1">
    <location>
        <begin position="311"/>
        <end position="368"/>
    </location>
</feature>
<gene>
    <name evidence="2" type="ORF">BN7_5505</name>
</gene>
<organism evidence="2 3">
    <name type="scientific">Wickerhamomyces ciferrii (strain ATCC 14091 / BCRC 22168 / CBS 111 / JCM 3599 / NBRC 0793 / NRRL Y-1031 F-60-10)</name>
    <name type="common">Yeast</name>
    <name type="synonym">Pichia ciferrii</name>
    <dbReference type="NCBI Taxonomy" id="1206466"/>
    <lineage>
        <taxon>Eukaryota</taxon>
        <taxon>Fungi</taxon>
        <taxon>Dikarya</taxon>
        <taxon>Ascomycota</taxon>
        <taxon>Saccharomycotina</taxon>
        <taxon>Saccharomycetes</taxon>
        <taxon>Phaffomycetales</taxon>
        <taxon>Wickerhamomycetaceae</taxon>
        <taxon>Wickerhamomyces</taxon>
    </lineage>
</organism>
<feature type="compositionally biased region" description="Low complexity" evidence="1">
    <location>
        <begin position="87"/>
        <end position="108"/>
    </location>
</feature>
<evidence type="ECO:0000313" key="2">
    <source>
        <dbReference type="EMBL" id="CCH45918.1"/>
    </source>
</evidence>
<dbReference type="STRING" id="1206466.K0KXW3"/>
<sequence>MDIHYNNINLKPKIKKITSSSSSSNSSQTPLSNNSSSTSLSLLSSRSSRSTLDPVTSSSPHSQYLKYQTSPLCTMSSTEYQKKHQKSSNSSQTSLKSNKQHQQQQQQQESMDYLEYMEKQPCYPPTYSAANASKSIRFPIYEQEETHILPDYSPSIYQISLGLKKIEWLSPYEPSPIRNWKNVIMELNSTQLNFYSIDHQNIPLLNRVKKSKTKKIYEFTPIESEFILNTIKQNPMEYLTSKKLIKSYSLQFAKFGLPVDYKKKNNCLRIRAETEQFLIHFHTIDEMINWSNYLSTGINVSLDLESRKLPNDRTVPRRRRNRRGSSSNRNRSYSDSELIRRELSTSSANKRRSSFSGGPESSIKGKISRLFNRKRSDVSLNDIEELALKFQQQTTVDDTPSSRPSSTPLSNQLEDELVEEAEAEEAESIRNEISTIQEEEEENDEQEPNSIHELHDDSDDDDELEEPSNNDLFNNFHLNFGSSSSSSDDDDTKQWLPEHKLITRRKYLKDSIRCIKLLPGDEEWVGKFIVRSSNPPRYKTINQLNSKNSKNKFVKEFIVGPQGLVSVVN</sequence>
<reference evidence="2 3" key="1">
    <citation type="journal article" date="2012" name="Eukaryot. Cell">
        <title>Draft genome sequence of Wickerhamomyces ciferrii NRRL Y-1031 F-60-10.</title>
        <authorList>
            <person name="Schneider J."/>
            <person name="Andrea H."/>
            <person name="Blom J."/>
            <person name="Jaenicke S."/>
            <person name="Ruckert C."/>
            <person name="Schorsch C."/>
            <person name="Szczepanowski R."/>
            <person name="Farwick M."/>
            <person name="Goesmann A."/>
            <person name="Puhler A."/>
            <person name="Schaffer S."/>
            <person name="Tauch A."/>
            <person name="Kohler T."/>
            <person name="Brinkrolf K."/>
        </authorList>
    </citation>
    <scope>NUCLEOTIDE SEQUENCE [LARGE SCALE GENOMIC DNA]</scope>
    <source>
        <strain evidence="3">ATCC 14091 / BCRC 22168 / CBS 111 / JCM 3599 / NBRC 0793 / NRRL Y-1031 F-60-10</strain>
    </source>
</reference>
<evidence type="ECO:0000256" key="1">
    <source>
        <dbReference type="SAM" id="MobiDB-lite"/>
    </source>
</evidence>
<feature type="compositionally biased region" description="Low complexity" evidence="1">
    <location>
        <begin position="394"/>
        <end position="408"/>
    </location>
</feature>
<feature type="compositionally biased region" description="Acidic residues" evidence="1">
    <location>
        <begin position="437"/>
        <end position="447"/>
    </location>
</feature>
<dbReference type="AlphaFoldDB" id="K0KXW3"/>
<keyword evidence="3" id="KW-1185">Reference proteome</keyword>